<sequence>MEKTLQQRVRQYNRHAGISSVNAMSPTLTNDIGVLREIVRVILYLNKSDKWFSVHRLRYFLMYDRRPNHSSSAHKLYDRTSDATAMP</sequence>
<protein>
    <submittedName>
        <fullName evidence="1">Uncharacterized protein</fullName>
    </submittedName>
</protein>
<name>A0ACB7RUY3_HYAAI</name>
<gene>
    <name evidence="1" type="ORF">HPB50_015587</name>
</gene>
<evidence type="ECO:0000313" key="1">
    <source>
        <dbReference type="EMBL" id="KAH6924324.1"/>
    </source>
</evidence>
<dbReference type="Proteomes" id="UP000821845">
    <property type="component" value="Chromosome 8"/>
</dbReference>
<evidence type="ECO:0000313" key="2">
    <source>
        <dbReference type="Proteomes" id="UP000821845"/>
    </source>
</evidence>
<proteinExistence type="predicted"/>
<dbReference type="EMBL" id="CM023488">
    <property type="protein sequence ID" value="KAH6924324.1"/>
    <property type="molecule type" value="Genomic_DNA"/>
</dbReference>
<accession>A0ACB7RUY3</accession>
<keyword evidence="2" id="KW-1185">Reference proteome</keyword>
<organism evidence="1 2">
    <name type="scientific">Hyalomma asiaticum</name>
    <name type="common">Tick</name>
    <dbReference type="NCBI Taxonomy" id="266040"/>
    <lineage>
        <taxon>Eukaryota</taxon>
        <taxon>Metazoa</taxon>
        <taxon>Ecdysozoa</taxon>
        <taxon>Arthropoda</taxon>
        <taxon>Chelicerata</taxon>
        <taxon>Arachnida</taxon>
        <taxon>Acari</taxon>
        <taxon>Parasitiformes</taxon>
        <taxon>Ixodida</taxon>
        <taxon>Ixodoidea</taxon>
        <taxon>Ixodidae</taxon>
        <taxon>Hyalomminae</taxon>
        <taxon>Hyalomma</taxon>
    </lineage>
</organism>
<comment type="caution">
    <text evidence="1">The sequence shown here is derived from an EMBL/GenBank/DDBJ whole genome shotgun (WGS) entry which is preliminary data.</text>
</comment>
<reference evidence="1" key="1">
    <citation type="submission" date="2020-05" db="EMBL/GenBank/DDBJ databases">
        <title>Large-scale comparative analyses of tick genomes elucidate their genetic diversity and vector capacities.</title>
        <authorList>
            <person name="Jia N."/>
            <person name="Wang J."/>
            <person name="Shi W."/>
            <person name="Du L."/>
            <person name="Sun Y."/>
            <person name="Zhan W."/>
            <person name="Jiang J."/>
            <person name="Wang Q."/>
            <person name="Zhang B."/>
            <person name="Ji P."/>
            <person name="Sakyi L.B."/>
            <person name="Cui X."/>
            <person name="Yuan T."/>
            <person name="Jiang B."/>
            <person name="Yang W."/>
            <person name="Lam T.T.-Y."/>
            <person name="Chang Q."/>
            <person name="Ding S."/>
            <person name="Wang X."/>
            <person name="Zhu J."/>
            <person name="Ruan X."/>
            <person name="Zhao L."/>
            <person name="Wei J."/>
            <person name="Que T."/>
            <person name="Du C."/>
            <person name="Cheng J."/>
            <person name="Dai P."/>
            <person name="Han X."/>
            <person name="Huang E."/>
            <person name="Gao Y."/>
            <person name="Liu J."/>
            <person name="Shao H."/>
            <person name="Ye R."/>
            <person name="Li L."/>
            <person name="Wei W."/>
            <person name="Wang X."/>
            <person name="Wang C."/>
            <person name="Yang T."/>
            <person name="Huo Q."/>
            <person name="Li W."/>
            <person name="Guo W."/>
            <person name="Chen H."/>
            <person name="Zhou L."/>
            <person name="Ni X."/>
            <person name="Tian J."/>
            <person name="Zhou Y."/>
            <person name="Sheng Y."/>
            <person name="Liu T."/>
            <person name="Pan Y."/>
            <person name="Xia L."/>
            <person name="Li J."/>
            <person name="Zhao F."/>
            <person name="Cao W."/>
        </authorList>
    </citation>
    <scope>NUCLEOTIDE SEQUENCE</scope>
    <source>
        <strain evidence="1">Hyas-2018</strain>
    </source>
</reference>